<accession>A0A8H7D5Z5</accession>
<dbReference type="EMBL" id="JACAZI010000004">
    <property type="protein sequence ID" value="KAF7362680.1"/>
    <property type="molecule type" value="Genomic_DNA"/>
</dbReference>
<comment type="caution">
    <text evidence="1">The sequence shown here is derived from an EMBL/GenBank/DDBJ whole genome shotgun (WGS) entry which is preliminary data.</text>
</comment>
<dbReference type="AlphaFoldDB" id="A0A8H7D5Z5"/>
<keyword evidence="2" id="KW-1185">Reference proteome</keyword>
<protein>
    <submittedName>
        <fullName evidence="1">Glycosyltransferase family 8 protein</fullName>
    </submittedName>
</protein>
<evidence type="ECO:0000313" key="2">
    <source>
        <dbReference type="Proteomes" id="UP000620124"/>
    </source>
</evidence>
<reference evidence="1" key="1">
    <citation type="submission" date="2020-05" db="EMBL/GenBank/DDBJ databases">
        <title>Mycena genomes resolve the evolution of fungal bioluminescence.</title>
        <authorList>
            <person name="Tsai I.J."/>
        </authorList>
    </citation>
    <scope>NUCLEOTIDE SEQUENCE</scope>
    <source>
        <strain evidence="1">CCC161011</strain>
    </source>
</reference>
<dbReference type="SUPFAM" id="SSF53448">
    <property type="entry name" value="Nucleotide-diphospho-sugar transferases"/>
    <property type="match status" value="1"/>
</dbReference>
<dbReference type="OrthoDB" id="2014201at2759"/>
<keyword evidence="1" id="KW-0808">Transferase</keyword>
<sequence>MSDYRRTQFPFAQNALDSHIAPNAIQPKSTARNLHRGRVKPSPPSQRAVVSSLYSDGYAITVAALGQSARSTNVSVPLLLPYLEDEISNKALCIGAKDIHHRFHVYLDADTLVLRNFDELFDGPFNFAAVPDVWDAGDPRGFSLMFNAGIFGDTRQKLKIAGYPLQNAEQGFLNLYFGGATLLLPYIHNANLAIKRRSLIIW</sequence>
<dbReference type="Gene3D" id="3.90.550.10">
    <property type="entry name" value="Spore Coat Polysaccharide Biosynthesis Protein SpsA, Chain A"/>
    <property type="match status" value="1"/>
</dbReference>
<dbReference type="InterPro" id="IPR050587">
    <property type="entry name" value="GNT1/Glycosyltrans_8"/>
</dbReference>
<evidence type="ECO:0000313" key="1">
    <source>
        <dbReference type="EMBL" id="KAF7362680.1"/>
    </source>
</evidence>
<name>A0A8H7D5Z5_9AGAR</name>
<dbReference type="InterPro" id="IPR029044">
    <property type="entry name" value="Nucleotide-diphossugar_trans"/>
</dbReference>
<dbReference type="PANTHER" id="PTHR11183">
    <property type="entry name" value="GLYCOGENIN SUBFAMILY MEMBER"/>
    <property type="match status" value="1"/>
</dbReference>
<proteinExistence type="predicted"/>
<gene>
    <name evidence="1" type="ORF">MVEN_00617300</name>
</gene>
<organism evidence="1 2">
    <name type="scientific">Mycena venus</name>
    <dbReference type="NCBI Taxonomy" id="2733690"/>
    <lineage>
        <taxon>Eukaryota</taxon>
        <taxon>Fungi</taxon>
        <taxon>Dikarya</taxon>
        <taxon>Basidiomycota</taxon>
        <taxon>Agaricomycotina</taxon>
        <taxon>Agaricomycetes</taxon>
        <taxon>Agaricomycetidae</taxon>
        <taxon>Agaricales</taxon>
        <taxon>Marasmiineae</taxon>
        <taxon>Mycenaceae</taxon>
        <taxon>Mycena</taxon>
    </lineage>
</organism>
<dbReference type="GO" id="GO:0016740">
    <property type="term" value="F:transferase activity"/>
    <property type="evidence" value="ECO:0007669"/>
    <property type="project" value="UniProtKB-KW"/>
</dbReference>
<dbReference type="Proteomes" id="UP000620124">
    <property type="component" value="Unassembled WGS sequence"/>
</dbReference>